<proteinExistence type="predicted"/>
<dbReference type="STRING" id="282301.A0A267EVK3"/>
<sequence length="886" mass="99386">MSSESAPIPEVPDHAMDTGSLKDIVSETNKMLESILELSNSAFLPSDAVLSDTWRELKHRCELIQPLVSDCEVGPPQLLVVGQSNSGKSSLINEMLGQTVVSQSQGPNRVAHQISKICYSPTSYTNGSNGQDETEQSPSSIEEAPITFVERGLPNEFLKQSRFEIVDCTGSSELPPITEWDKDKSGAPTAIVYVIDAIEGISVEVEEDLMQLRMGCSSSQLFFVLNKMDALTGIQDTDEASSVGVRDNVLTRLRQWGLCSPGESELTPANLFCLSCRTLKSSRRKNGKPNSANDFNKNCIMEMDRLRQTLSRCISLRLQRQLQDLLPRLEETSAAMTALAIKTDDFRASRKQAWKTILDLNSRIARSRDQADSATVLLDRLRDKLKSKKPEIQEAAKDFELREPMQYKQQQNWAEAEIERLVRELQQRCCQEFAEAELTDRLRTTDDVITKLISFQDEYFDSNRPLAPRIDKKFSIKLDSDRHAGASDKTSSLTRRFSANKVDFMFRSKTAKHFDPKWKLETAKKFTSFADLKPLLKQSLEQLTTLIHVAQTDTMTAVDRAVKPVESFLKKLKNRKNMLREISSTCLKLWLRLRSVLSETECSKLLKQSLSCIAIGSQGSPVYAEKRLKAETSGKTLVLKKIYLDDRQLTAMAAALHYSCTSTRDSLVRIEHLQLKRLNERPTLWKLLIWTQRLPFNMEQQLSELCQTLSLSDRLKIGLNIAESLAQMHLDGQPHLNLHMGNIFVSPENRSVRLSDVGQGRYTPLLLLRREATLPSSGCPPELLPQPAVAAAVGQIRSVNFASADTFSLGAVLKALIFGSKSPPKFEEINDEISTLIEDCIQSNPAQRPTPADVAERLRQLLKEPTKAKVTLKVETGKDSQSAFYA</sequence>
<dbReference type="PANTHER" id="PTHR26392:SF92">
    <property type="entry name" value="PROTEIN KINASE DOMAIN-CONTAINING PROTEIN"/>
    <property type="match status" value="1"/>
</dbReference>
<dbReference type="SUPFAM" id="SSF56112">
    <property type="entry name" value="Protein kinase-like (PK-like)"/>
    <property type="match status" value="1"/>
</dbReference>
<dbReference type="InterPro" id="IPR027417">
    <property type="entry name" value="P-loop_NTPase"/>
</dbReference>
<dbReference type="EMBL" id="NIVC01001638">
    <property type="protein sequence ID" value="PAA65570.1"/>
    <property type="molecule type" value="Genomic_DNA"/>
</dbReference>
<protein>
    <recommendedName>
        <fullName evidence="1">Protein kinase domain-containing protein</fullName>
    </recommendedName>
</protein>
<dbReference type="Proteomes" id="UP000215902">
    <property type="component" value="Unassembled WGS sequence"/>
</dbReference>
<evidence type="ECO:0000313" key="3">
    <source>
        <dbReference type="Proteomes" id="UP000215902"/>
    </source>
</evidence>
<comment type="caution">
    <text evidence="2">The sequence shown here is derived from an EMBL/GenBank/DDBJ whole genome shotgun (WGS) entry which is preliminary data.</text>
</comment>
<dbReference type="Pfam" id="PF00009">
    <property type="entry name" value="GTP_EFTU"/>
    <property type="match status" value="1"/>
</dbReference>
<dbReference type="PROSITE" id="PS50011">
    <property type="entry name" value="PROTEIN_KINASE_DOM"/>
    <property type="match status" value="1"/>
</dbReference>
<reference evidence="2 3" key="1">
    <citation type="submission" date="2017-06" db="EMBL/GenBank/DDBJ databases">
        <title>A platform for efficient transgenesis in Macrostomum lignano, a flatworm model organism for stem cell research.</title>
        <authorList>
            <person name="Berezikov E."/>
        </authorList>
    </citation>
    <scope>NUCLEOTIDE SEQUENCE [LARGE SCALE GENOMIC DNA]</scope>
    <source>
        <strain evidence="2">DV1</strain>
        <tissue evidence="2">Whole organism</tissue>
    </source>
</reference>
<dbReference type="InterPro" id="IPR011009">
    <property type="entry name" value="Kinase-like_dom_sf"/>
</dbReference>
<accession>A0A267EVK3</accession>
<dbReference type="AlphaFoldDB" id="A0A267EVK3"/>
<dbReference type="GO" id="GO:0004672">
    <property type="term" value="F:protein kinase activity"/>
    <property type="evidence" value="ECO:0007669"/>
    <property type="project" value="InterPro"/>
</dbReference>
<dbReference type="InterPro" id="IPR000719">
    <property type="entry name" value="Prot_kinase_dom"/>
</dbReference>
<dbReference type="PANTHER" id="PTHR26392">
    <property type="entry name" value="MITOGEN-ACTIVATED PROTEIN KINASE KINASE KINASE 7-RELATED"/>
    <property type="match status" value="1"/>
</dbReference>
<dbReference type="OrthoDB" id="5981483at2759"/>
<keyword evidence="3" id="KW-1185">Reference proteome</keyword>
<dbReference type="GO" id="GO:0005525">
    <property type="term" value="F:GTP binding"/>
    <property type="evidence" value="ECO:0007669"/>
    <property type="project" value="InterPro"/>
</dbReference>
<dbReference type="SUPFAM" id="SSF52540">
    <property type="entry name" value="P-loop containing nucleoside triphosphate hydrolases"/>
    <property type="match status" value="1"/>
</dbReference>
<dbReference type="GO" id="GO:0005524">
    <property type="term" value="F:ATP binding"/>
    <property type="evidence" value="ECO:0007669"/>
    <property type="project" value="InterPro"/>
</dbReference>
<organism evidence="2 3">
    <name type="scientific">Macrostomum lignano</name>
    <dbReference type="NCBI Taxonomy" id="282301"/>
    <lineage>
        <taxon>Eukaryota</taxon>
        <taxon>Metazoa</taxon>
        <taxon>Spiralia</taxon>
        <taxon>Lophotrochozoa</taxon>
        <taxon>Platyhelminthes</taxon>
        <taxon>Rhabditophora</taxon>
        <taxon>Macrostomorpha</taxon>
        <taxon>Macrostomida</taxon>
        <taxon>Macrostomidae</taxon>
        <taxon>Macrostomum</taxon>
    </lineage>
</organism>
<dbReference type="Gene3D" id="1.10.510.10">
    <property type="entry name" value="Transferase(Phosphotransferase) domain 1"/>
    <property type="match status" value="1"/>
</dbReference>
<dbReference type="GO" id="GO:0003924">
    <property type="term" value="F:GTPase activity"/>
    <property type="evidence" value="ECO:0007669"/>
    <property type="project" value="InterPro"/>
</dbReference>
<evidence type="ECO:0000259" key="1">
    <source>
        <dbReference type="PROSITE" id="PS50011"/>
    </source>
</evidence>
<dbReference type="InterPro" id="IPR000795">
    <property type="entry name" value="T_Tr_GTP-bd_dom"/>
</dbReference>
<name>A0A267EVK3_9PLAT</name>
<gene>
    <name evidence="2" type="ORF">BOX15_Mlig032330g1</name>
</gene>
<evidence type="ECO:0000313" key="2">
    <source>
        <dbReference type="EMBL" id="PAA65570.1"/>
    </source>
</evidence>
<dbReference type="Gene3D" id="3.40.50.300">
    <property type="entry name" value="P-loop containing nucleotide triphosphate hydrolases"/>
    <property type="match status" value="1"/>
</dbReference>
<feature type="domain" description="Protein kinase" evidence="1">
    <location>
        <begin position="607"/>
        <end position="862"/>
    </location>
</feature>
<dbReference type="SMART" id="SM00220">
    <property type="entry name" value="S_TKc"/>
    <property type="match status" value="1"/>
</dbReference>